<evidence type="ECO:0000313" key="2">
    <source>
        <dbReference type="Proteomes" id="UP000193144"/>
    </source>
</evidence>
<reference evidence="1 2" key="1">
    <citation type="submission" date="2016-07" db="EMBL/GenBank/DDBJ databases">
        <title>Pervasive Adenine N6-methylation of Active Genes in Fungi.</title>
        <authorList>
            <consortium name="DOE Joint Genome Institute"/>
            <person name="Mondo S.J."/>
            <person name="Dannebaum R.O."/>
            <person name="Kuo R.C."/>
            <person name="Labutti K."/>
            <person name="Haridas S."/>
            <person name="Kuo A."/>
            <person name="Salamov A."/>
            <person name="Ahrendt S.R."/>
            <person name="Lipzen A."/>
            <person name="Sullivan W."/>
            <person name="Andreopoulos W.B."/>
            <person name="Clum A."/>
            <person name="Lindquist E."/>
            <person name="Daum C."/>
            <person name="Ramamoorthy G.K."/>
            <person name="Gryganskyi A."/>
            <person name="Culley D."/>
            <person name="Magnuson J.K."/>
            <person name="James T.Y."/>
            <person name="O'Malley M.A."/>
            <person name="Stajich J.E."/>
            <person name="Spatafora J.W."/>
            <person name="Visel A."/>
            <person name="Grigoriev I.V."/>
        </authorList>
    </citation>
    <scope>NUCLEOTIDE SEQUENCE [LARGE SCALE GENOMIC DNA]</scope>
    <source>
        <strain evidence="1 2">CBS 115471</strain>
    </source>
</reference>
<sequence>MNNVHHTALPRCQNYFAVPHGRCDIFCRSRLPSVSKCGAKAVLQDVQQRSSIDCMPMDHAKAREVRLLEGFSRVERSPGRFDQSGECSAGRRNTCILAYVGSWPGDHCHAYSPTQNSFFRHCERGAGQTTTLCLLTGTTRCRIALKQHSATSAISCALQGGQPSKVRGGSAA</sequence>
<dbReference type="EMBL" id="MCFA01000184">
    <property type="protein sequence ID" value="ORY00357.1"/>
    <property type="molecule type" value="Genomic_DNA"/>
</dbReference>
<evidence type="ECO:0000313" key="1">
    <source>
        <dbReference type="EMBL" id="ORY00357.1"/>
    </source>
</evidence>
<protein>
    <submittedName>
        <fullName evidence="1">Uncharacterized protein</fullName>
    </submittedName>
</protein>
<keyword evidence="2" id="KW-1185">Reference proteome</keyword>
<gene>
    <name evidence="1" type="ORF">BCR34DRAFT_112735</name>
</gene>
<proteinExistence type="predicted"/>
<accession>A0A1Y1YRI3</accession>
<comment type="caution">
    <text evidence="1">The sequence shown here is derived from an EMBL/GenBank/DDBJ whole genome shotgun (WGS) entry which is preliminary data.</text>
</comment>
<organism evidence="1 2">
    <name type="scientific">Clohesyomyces aquaticus</name>
    <dbReference type="NCBI Taxonomy" id="1231657"/>
    <lineage>
        <taxon>Eukaryota</taxon>
        <taxon>Fungi</taxon>
        <taxon>Dikarya</taxon>
        <taxon>Ascomycota</taxon>
        <taxon>Pezizomycotina</taxon>
        <taxon>Dothideomycetes</taxon>
        <taxon>Pleosporomycetidae</taxon>
        <taxon>Pleosporales</taxon>
        <taxon>Lindgomycetaceae</taxon>
        <taxon>Clohesyomyces</taxon>
    </lineage>
</organism>
<dbReference type="AlphaFoldDB" id="A0A1Y1YRI3"/>
<name>A0A1Y1YRI3_9PLEO</name>
<dbReference type="Proteomes" id="UP000193144">
    <property type="component" value="Unassembled WGS sequence"/>
</dbReference>